<protein>
    <recommendedName>
        <fullName evidence="8">C2HC/C3H-type domain-containing protein</fullName>
    </recommendedName>
</protein>
<sequence length="616" mass="71975">MQHQYYRRDTSPSKIPRPRAKDVSQYKPTKLDLMKEEYHRKLMKEREHKIIEMYENNQKKALERVSRLDQRGQRGNSVRNFFEEARALEASGNMNAIQQHYNRSNKDTRRSSVPNVPKTYGKRSAGKDRENLLAPIDRKLNGENPFSTRPQRARQPVYSDGEVNRTSAVKSYSAPVSSKSKRIDINDMDPTKTHNLEDTSFYSSGSSSPPELAQLSTLKRKNSINKKDALPGIPKESQEKLTDFQKWQLEQVRAREERLHRHRSQGKMMGSEKYDSDEGIDSDKDNQINVEEEILRKQQELMNKIAHQQAELDRIKNEKDKQAEMERREEEKRQQKAIIEREKQQKKERERQRKQEEKDRKDEMKRKMQEERRAAEEEAERMREEENHRKSEQHQQYGNHTYRHDNLSSSQNPSPPPSQNYRPHPPANIKPATRPQPRNRTPTEPGEELEHIPGPDVNFYIQAAAQDHSGGQSIQLRECGLCGRRFAVDRLAKHENACKTAQKKRKKFDPTKMRTQGTELAQYQNSAKSKSKPAPKKQNWRKQHESFIESIRYAKKVTDIENKGGNIRDVTPPPPTENPDYVACPHCSRTFNSTAAERHIPRCKDIKGKPAISKRR</sequence>
<feature type="compositionally biased region" description="Basic and acidic residues" evidence="7">
    <location>
        <begin position="181"/>
        <end position="197"/>
    </location>
</feature>
<feature type="compositionally biased region" description="Polar residues" evidence="7">
    <location>
        <begin position="164"/>
        <end position="178"/>
    </location>
</feature>
<comment type="caution">
    <text evidence="9">The sequence shown here is derived from an EMBL/GenBank/DDBJ whole genome shotgun (WGS) entry which is preliminary data.</text>
</comment>
<proteinExistence type="inferred from homology"/>
<keyword evidence="2" id="KW-0479">Metal-binding</keyword>
<dbReference type="GO" id="GO:0008270">
    <property type="term" value="F:zinc ion binding"/>
    <property type="evidence" value="ECO:0007669"/>
    <property type="project" value="UniProtKB-KW"/>
</dbReference>
<keyword evidence="5" id="KW-0175">Coiled coil</keyword>
<feature type="region of interest" description="Disordered" evidence="7">
    <location>
        <begin position="499"/>
        <end position="544"/>
    </location>
</feature>
<evidence type="ECO:0000256" key="7">
    <source>
        <dbReference type="SAM" id="MobiDB-lite"/>
    </source>
</evidence>
<feature type="region of interest" description="Disordered" evidence="7">
    <location>
        <begin position="100"/>
        <end position="212"/>
    </location>
</feature>
<feature type="compositionally biased region" description="Basic and acidic residues" evidence="7">
    <location>
        <begin position="310"/>
        <end position="393"/>
    </location>
</feature>
<feature type="domain" description="C2HC/C3H-type" evidence="8">
    <location>
        <begin position="475"/>
        <end position="504"/>
    </location>
</feature>
<dbReference type="Gene3D" id="3.30.160.60">
    <property type="entry name" value="Classic Zinc Finger"/>
    <property type="match status" value="2"/>
</dbReference>
<dbReference type="PANTHER" id="PTHR14649:SF1">
    <property type="entry name" value="ZINC FINGER C2HC DOMAIN-CONTAINING PROTEIN 1C"/>
    <property type="match status" value="1"/>
</dbReference>
<keyword evidence="3 6" id="KW-0863">Zinc-finger</keyword>
<dbReference type="PANTHER" id="PTHR14649">
    <property type="entry name" value="ZINC FINGER C2HC DOMAIN-CONTAINING PROTEIN 1C"/>
    <property type="match status" value="1"/>
</dbReference>
<accession>A0AAN8JQT1</accession>
<feature type="compositionally biased region" description="Polar residues" evidence="7">
    <location>
        <begin position="513"/>
        <end position="525"/>
    </location>
</feature>
<feature type="compositionally biased region" description="Pro residues" evidence="7">
    <location>
        <begin position="413"/>
        <end position="428"/>
    </location>
</feature>
<keyword evidence="10" id="KW-1185">Reference proteome</keyword>
<dbReference type="InterPro" id="IPR049899">
    <property type="entry name" value="Znf_C2HC_C3H"/>
</dbReference>
<dbReference type="Pfam" id="PF13913">
    <property type="entry name" value="zf-C2HC_2"/>
    <property type="match status" value="2"/>
</dbReference>
<organism evidence="9 10">
    <name type="scientific">Patella caerulea</name>
    <name type="common">Rayed Mediterranean limpet</name>
    <dbReference type="NCBI Taxonomy" id="87958"/>
    <lineage>
        <taxon>Eukaryota</taxon>
        <taxon>Metazoa</taxon>
        <taxon>Spiralia</taxon>
        <taxon>Lophotrochozoa</taxon>
        <taxon>Mollusca</taxon>
        <taxon>Gastropoda</taxon>
        <taxon>Patellogastropoda</taxon>
        <taxon>Patelloidea</taxon>
        <taxon>Patellidae</taxon>
        <taxon>Patella</taxon>
    </lineage>
</organism>
<evidence type="ECO:0000256" key="3">
    <source>
        <dbReference type="ARBA" id="ARBA00022771"/>
    </source>
</evidence>
<gene>
    <name evidence="9" type="ORF">SNE40_009280</name>
</gene>
<dbReference type="EMBL" id="JAZGQO010000007">
    <property type="protein sequence ID" value="KAK6181432.1"/>
    <property type="molecule type" value="Genomic_DNA"/>
</dbReference>
<dbReference type="AlphaFoldDB" id="A0AAN8JQT1"/>
<feature type="compositionally biased region" description="Basic and acidic residues" evidence="7">
    <location>
        <begin position="125"/>
        <end position="141"/>
    </location>
</feature>
<feature type="domain" description="C2HC/C3H-type" evidence="8">
    <location>
        <begin position="580"/>
        <end position="609"/>
    </location>
</feature>
<evidence type="ECO:0000259" key="8">
    <source>
        <dbReference type="PROSITE" id="PS52027"/>
    </source>
</evidence>
<evidence type="ECO:0000313" key="10">
    <source>
        <dbReference type="Proteomes" id="UP001347796"/>
    </source>
</evidence>
<feature type="compositionally biased region" description="Basic and acidic residues" evidence="7">
    <location>
        <begin position="270"/>
        <end position="286"/>
    </location>
</feature>
<evidence type="ECO:0000313" key="9">
    <source>
        <dbReference type="EMBL" id="KAK6181432.1"/>
    </source>
</evidence>
<feature type="region of interest" description="Disordered" evidence="7">
    <location>
        <begin position="558"/>
        <end position="581"/>
    </location>
</feature>
<evidence type="ECO:0000256" key="2">
    <source>
        <dbReference type="ARBA" id="ARBA00022723"/>
    </source>
</evidence>
<keyword evidence="4" id="KW-0862">Zinc</keyword>
<comment type="similarity">
    <text evidence="1">Belongs to the ZC2HC1 family.</text>
</comment>
<dbReference type="InterPro" id="IPR026104">
    <property type="entry name" value="ZNF_C2HC_dom_1C"/>
</dbReference>
<feature type="region of interest" description="Disordered" evidence="7">
    <location>
        <begin position="255"/>
        <end position="454"/>
    </location>
</feature>
<evidence type="ECO:0000256" key="4">
    <source>
        <dbReference type="ARBA" id="ARBA00022833"/>
    </source>
</evidence>
<evidence type="ECO:0000256" key="1">
    <source>
        <dbReference type="ARBA" id="ARBA00010843"/>
    </source>
</evidence>
<feature type="region of interest" description="Disordered" evidence="7">
    <location>
        <begin position="1"/>
        <end position="28"/>
    </location>
</feature>
<feature type="compositionally biased region" description="Basic residues" evidence="7">
    <location>
        <begin position="529"/>
        <end position="541"/>
    </location>
</feature>
<evidence type="ECO:0000256" key="6">
    <source>
        <dbReference type="PROSITE-ProRule" id="PRU01371"/>
    </source>
</evidence>
<reference evidence="9 10" key="1">
    <citation type="submission" date="2024-01" db="EMBL/GenBank/DDBJ databases">
        <title>The genome of the rayed Mediterranean limpet Patella caerulea (Linnaeus, 1758).</title>
        <authorList>
            <person name="Anh-Thu Weber A."/>
            <person name="Halstead-Nussloch G."/>
        </authorList>
    </citation>
    <scope>NUCLEOTIDE SEQUENCE [LARGE SCALE GENOMIC DNA]</scope>
    <source>
        <strain evidence="9">AATW-2023a</strain>
        <tissue evidence="9">Whole specimen</tissue>
    </source>
</reference>
<dbReference type="Proteomes" id="UP001347796">
    <property type="component" value="Unassembled WGS sequence"/>
</dbReference>
<evidence type="ECO:0000256" key="5">
    <source>
        <dbReference type="ARBA" id="ARBA00023054"/>
    </source>
</evidence>
<feature type="compositionally biased region" description="Basic and acidic residues" evidence="7">
    <location>
        <begin position="19"/>
        <end position="28"/>
    </location>
</feature>
<feature type="compositionally biased region" description="Basic and acidic residues" evidence="7">
    <location>
        <begin position="1"/>
        <end position="11"/>
    </location>
</feature>
<dbReference type="PROSITE" id="PS52027">
    <property type="entry name" value="ZF_C2HC_C3H"/>
    <property type="match status" value="2"/>
</dbReference>
<name>A0AAN8JQT1_PATCE</name>